<feature type="chain" id="PRO_5021208205" evidence="1">
    <location>
        <begin position="20"/>
        <end position="72"/>
    </location>
</feature>
<proteinExistence type="evidence at transcript level"/>
<accession>A0A4Y5RXH5</accession>
<reference evidence="2" key="1">
    <citation type="journal article" date="2019" name="Mol. Biol. Evol.">
        <title>The birth and death of toxins with distinct functions: a case study in the sea anemone Nematostella.</title>
        <authorList>
            <person name="Sachkova M.Y."/>
            <person name="Singer S.A."/>
            <person name="Macrander J."/>
            <person name="Reitzel A.M."/>
            <person name="Peigneur S."/>
            <person name="Tytgat J."/>
            <person name="Moran Y."/>
        </authorList>
    </citation>
    <scope>NUCLEOTIDE SEQUENCE</scope>
    <source>
        <strain evidence="2">Exaiptasia_TR79396</strain>
    </source>
</reference>
<dbReference type="AlphaFoldDB" id="A0A4Y5RXH5"/>
<evidence type="ECO:0000313" key="2">
    <source>
        <dbReference type="EMBL" id="QDA01860.1"/>
    </source>
</evidence>
<dbReference type="EMBL" id="MK912031">
    <property type="protein sequence ID" value="QDA01860.1"/>
    <property type="molecule type" value="mRNA"/>
</dbReference>
<sequence length="72" mass="7977">MKFLKATLVLVFLIIVIDARYHIPNSDEERFGRTIVSCTCTDGRVGFSYPGSCPSNYRQCGYAPFFGPCCSG</sequence>
<name>A0A4Y5RXH5_EXADI</name>
<evidence type="ECO:0000256" key="1">
    <source>
        <dbReference type="SAM" id="SignalP"/>
    </source>
</evidence>
<keyword evidence="1" id="KW-0732">Signal</keyword>
<feature type="signal peptide" evidence="1">
    <location>
        <begin position="1"/>
        <end position="19"/>
    </location>
</feature>
<organism evidence="2">
    <name type="scientific">Exaiptasia diaphana</name>
    <name type="common">Tropical sea anemone</name>
    <name type="synonym">Aiptasia pulchella</name>
    <dbReference type="NCBI Taxonomy" id="2652724"/>
    <lineage>
        <taxon>Eukaryota</taxon>
        <taxon>Metazoa</taxon>
        <taxon>Cnidaria</taxon>
        <taxon>Anthozoa</taxon>
        <taxon>Hexacorallia</taxon>
        <taxon>Actiniaria</taxon>
        <taxon>Aiptasiidae</taxon>
        <taxon>Exaiptasia</taxon>
    </lineage>
</organism>
<protein>
    <submittedName>
        <fullName evidence="2">Sodium ion channel toxin</fullName>
    </submittedName>
</protein>